<comment type="caution">
    <text evidence="1">The sequence shown here is derived from an EMBL/GenBank/DDBJ whole genome shotgun (WGS) entry which is preliminary data.</text>
</comment>
<accession>A0A2T4USI8</accession>
<evidence type="ECO:0000313" key="2">
    <source>
        <dbReference type="Proteomes" id="UP000241085"/>
    </source>
</evidence>
<dbReference type="AlphaFoldDB" id="A0A2T4USI8"/>
<sequence>MGEVSTPKPIPTLTPTAAAPAAPAATAQLGEPELAAVFTGIQFVPDQYASIQEMLDSIYPGLTATDASCLSPFGLGWDTASPGSTVQYGTSNDRSMTSVVASAADPTAASALVADAKGALERCASGSALFAMEGVPVQTTVAQTVPATTGTDESVGWTVTGAVGSSPFTLVGITARVGGNVVALVGWDPATNASYVPQATQMFVDAL</sequence>
<dbReference type="Proteomes" id="UP000241085">
    <property type="component" value="Unassembled WGS sequence"/>
</dbReference>
<proteinExistence type="predicted"/>
<keyword evidence="2" id="KW-1185">Reference proteome</keyword>
<evidence type="ECO:0000313" key="1">
    <source>
        <dbReference type="EMBL" id="PTL72500.1"/>
    </source>
</evidence>
<evidence type="ECO:0008006" key="3">
    <source>
        <dbReference type="Google" id="ProtNLM"/>
    </source>
</evidence>
<organism evidence="1 2">
    <name type="scientific">Rathayibacter caricis DSM 15933</name>
    <dbReference type="NCBI Taxonomy" id="1328867"/>
    <lineage>
        <taxon>Bacteria</taxon>
        <taxon>Bacillati</taxon>
        <taxon>Actinomycetota</taxon>
        <taxon>Actinomycetes</taxon>
        <taxon>Micrococcales</taxon>
        <taxon>Microbacteriaceae</taxon>
        <taxon>Rathayibacter</taxon>
    </lineage>
</organism>
<name>A0A2T4USI8_9MICO</name>
<protein>
    <recommendedName>
        <fullName evidence="3">PknH-like extracellular domain-containing protein</fullName>
    </recommendedName>
</protein>
<gene>
    <name evidence="1" type="ORF">C1I63_06300</name>
</gene>
<reference evidence="1 2" key="1">
    <citation type="submission" date="2018-03" db="EMBL/GenBank/DDBJ databases">
        <title>Bacteriophage NCPPB3778 and a type I-E CRISPR drive the evolution of the US Biological Select Agent, Rathayibacter toxicus.</title>
        <authorList>
            <person name="Davis E.W.II."/>
            <person name="Tabima J.F."/>
            <person name="Weisberg A.J."/>
            <person name="Dantas Lopes L."/>
            <person name="Wiseman M.S."/>
            <person name="Wiseman M.S."/>
            <person name="Pupko T."/>
            <person name="Belcher M.S."/>
            <person name="Sechler A.J."/>
            <person name="Tancos M.A."/>
            <person name="Schroeder B.K."/>
            <person name="Murray T.D."/>
            <person name="Luster D.G."/>
            <person name="Schneider W.L."/>
            <person name="Rogers E."/>
            <person name="Andreote F.D."/>
            <person name="Grunwald N.J."/>
            <person name="Putnam M.L."/>
            <person name="Chang J.H."/>
        </authorList>
    </citation>
    <scope>NUCLEOTIDE SEQUENCE [LARGE SCALE GENOMIC DNA]</scope>
    <source>
        <strain evidence="1 2">DSM 15933</strain>
    </source>
</reference>
<dbReference type="EMBL" id="PZPL01000001">
    <property type="protein sequence ID" value="PTL72500.1"/>
    <property type="molecule type" value="Genomic_DNA"/>
</dbReference>